<dbReference type="AlphaFoldDB" id="A0A3Q9QXN6"/>
<gene>
    <name evidence="2" type="ORF">CHR53_16495</name>
</gene>
<evidence type="ECO:0000313" key="2">
    <source>
        <dbReference type="EMBL" id="AZU62735.1"/>
    </source>
</evidence>
<protein>
    <submittedName>
        <fullName evidence="2">Uncharacterized protein</fullName>
    </submittedName>
</protein>
<sequence length="80" mass="9314">MDRDRHQRGRLYFLRVKLSGKRTEKGKQSCITLFLSFFASKKGYETSFVSSEKRESGKQVSFDSGRTKGESDQFFKGEFE</sequence>
<organism evidence="2 3">
    <name type="scientific">Neobacillus mesonae</name>
    <dbReference type="NCBI Taxonomy" id="1193713"/>
    <lineage>
        <taxon>Bacteria</taxon>
        <taxon>Bacillati</taxon>
        <taxon>Bacillota</taxon>
        <taxon>Bacilli</taxon>
        <taxon>Bacillales</taxon>
        <taxon>Bacillaceae</taxon>
        <taxon>Neobacillus</taxon>
    </lineage>
</organism>
<reference evidence="2 3" key="1">
    <citation type="submission" date="2017-07" db="EMBL/GenBank/DDBJ databases">
        <title>The complete genome sequence of Bacillus mesonae strain H20-5, an efficient strain improving plant abiotic stress resistance.</title>
        <authorList>
            <person name="Kim S.Y."/>
            <person name="Song H."/>
            <person name="Sang M.K."/>
            <person name="Weon H.-Y."/>
            <person name="Song J."/>
        </authorList>
    </citation>
    <scope>NUCLEOTIDE SEQUENCE [LARGE SCALE GENOMIC DNA]</scope>
    <source>
        <strain evidence="2 3">H20-5</strain>
    </source>
</reference>
<feature type="region of interest" description="Disordered" evidence="1">
    <location>
        <begin position="53"/>
        <end position="80"/>
    </location>
</feature>
<evidence type="ECO:0000313" key="3">
    <source>
        <dbReference type="Proteomes" id="UP000282892"/>
    </source>
</evidence>
<name>A0A3Q9QXN6_9BACI</name>
<dbReference type="KEGG" id="nmk:CHR53_16495"/>
<evidence type="ECO:0000256" key="1">
    <source>
        <dbReference type="SAM" id="MobiDB-lite"/>
    </source>
</evidence>
<feature type="compositionally biased region" description="Basic and acidic residues" evidence="1">
    <location>
        <begin position="65"/>
        <end position="80"/>
    </location>
</feature>
<keyword evidence="3" id="KW-1185">Reference proteome</keyword>
<proteinExistence type="predicted"/>
<accession>A0A3Q9QXN6</accession>
<dbReference type="EMBL" id="CP022572">
    <property type="protein sequence ID" value="AZU62735.1"/>
    <property type="molecule type" value="Genomic_DNA"/>
</dbReference>
<dbReference type="Proteomes" id="UP000282892">
    <property type="component" value="Chromosome"/>
</dbReference>